<gene>
    <name evidence="2" type="ORF">MFLAVUS_003230</name>
</gene>
<dbReference type="EMBL" id="BAABUK010000006">
    <property type="protein sequence ID" value="GAA5809815.1"/>
    <property type="molecule type" value="Genomic_DNA"/>
</dbReference>
<organism evidence="2 3">
    <name type="scientific">Mucor flavus</name>
    <dbReference type="NCBI Taxonomy" id="439312"/>
    <lineage>
        <taxon>Eukaryota</taxon>
        <taxon>Fungi</taxon>
        <taxon>Fungi incertae sedis</taxon>
        <taxon>Mucoromycota</taxon>
        <taxon>Mucoromycotina</taxon>
        <taxon>Mucoromycetes</taxon>
        <taxon>Mucorales</taxon>
        <taxon>Mucorineae</taxon>
        <taxon>Mucoraceae</taxon>
        <taxon>Mucor</taxon>
    </lineage>
</organism>
<feature type="region of interest" description="Disordered" evidence="1">
    <location>
        <begin position="137"/>
        <end position="159"/>
    </location>
</feature>
<evidence type="ECO:0000313" key="2">
    <source>
        <dbReference type="EMBL" id="GAA5809815.1"/>
    </source>
</evidence>
<reference evidence="2 3" key="1">
    <citation type="submission" date="2024-04" db="EMBL/GenBank/DDBJ databases">
        <title>genome sequences of Mucor flavus KT1a and Helicostylum pulchrum KT1b strains isolated from the surface of a dry-aged beef.</title>
        <authorList>
            <person name="Toyotome T."/>
            <person name="Hosono M."/>
            <person name="Torimaru M."/>
            <person name="Fukuda K."/>
            <person name="Mikami N."/>
        </authorList>
    </citation>
    <scope>NUCLEOTIDE SEQUENCE [LARGE SCALE GENOMIC DNA]</scope>
    <source>
        <strain evidence="2 3">KT1a</strain>
    </source>
</reference>
<sequence length="551" mass="64167">MKVLPTKASVIEYIKENYTKLDTLAFCRAFEYDSLHKASTGFKDAIKEIADGTLKSNNANKELIKWARALRKSNVNLFTSPLIYSHFYSLRRRNLLQAKKLLRIQEEEGFINDQLEDTESNQEEGEIYPTRVTREISQEENQHAQNEITGGDPLSQNPEDEYVNVNMLQDLKSRFERNFNAMKKEDKWYLSSGKCVEDELYAYGMQCVEEHPSHSFIIDVSDKNLVKYNVFNDNELKEIESFNKKEARRMPLALRDYLNSFNKTTATDIRREIFKSQDFDKNYSHELSNDFDWIRHSIYSLLRLYESDKLKKAHRESWYLSHVWQFIDSAFDNIENIDVLSKECSSVSSSKRKNKDRSIGGVEMRERKKMGYRCDMIFCENRIGHDESIEYGASEAGKLYDGDEGTKRLEEGSKKLPKCLKDMLDHLLLKKDDRSKIQTIGFVHSGLESFFMTADRPVKYATRIIKLRRTHISNDISGFGSTVLPTLYSAWNAKEVVKNVQDVLYASVECDNVENSSWLDDYWDEERNEAIIPETSTSSNLRAGKKKIKRT</sequence>
<evidence type="ECO:0000313" key="3">
    <source>
        <dbReference type="Proteomes" id="UP001473302"/>
    </source>
</evidence>
<name>A0ABP9YSI5_9FUNG</name>
<evidence type="ECO:0000256" key="1">
    <source>
        <dbReference type="SAM" id="MobiDB-lite"/>
    </source>
</evidence>
<dbReference type="Proteomes" id="UP001473302">
    <property type="component" value="Unassembled WGS sequence"/>
</dbReference>
<comment type="caution">
    <text evidence="2">The sequence shown here is derived from an EMBL/GenBank/DDBJ whole genome shotgun (WGS) entry which is preliminary data.</text>
</comment>
<proteinExistence type="predicted"/>
<protein>
    <submittedName>
        <fullName evidence="2">Uncharacterized protein</fullName>
    </submittedName>
</protein>
<keyword evidence="3" id="KW-1185">Reference proteome</keyword>
<accession>A0ABP9YSI5</accession>